<dbReference type="EMBL" id="LUTY01001876">
    <property type="protein sequence ID" value="OAD21092.1"/>
    <property type="molecule type" value="Genomic_DNA"/>
</dbReference>
<organism evidence="1 2">
    <name type="scientific">Candidatus Thiomargarita nelsonii</name>
    <dbReference type="NCBI Taxonomy" id="1003181"/>
    <lineage>
        <taxon>Bacteria</taxon>
        <taxon>Pseudomonadati</taxon>
        <taxon>Pseudomonadota</taxon>
        <taxon>Gammaproteobacteria</taxon>
        <taxon>Thiotrichales</taxon>
        <taxon>Thiotrichaceae</taxon>
        <taxon>Thiomargarita</taxon>
    </lineage>
</organism>
<comment type="caution">
    <text evidence="1">The sequence shown here is derived from an EMBL/GenBank/DDBJ whole genome shotgun (WGS) entry which is preliminary data.</text>
</comment>
<reference evidence="1 2" key="1">
    <citation type="submission" date="2016-05" db="EMBL/GenBank/DDBJ databases">
        <title>Single-cell genome of chain-forming Candidatus Thiomargarita nelsonii and comparison to other large sulfur-oxidizing bacteria.</title>
        <authorList>
            <person name="Winkel M."/>
            <person name="Salman V."/>
            <person name="Woyke T."/>
            <person name="Schulz-Vogt H."/>
            <person name="Richter M."/>
            <person name="Flood B."/>
            <person name="Bailey J."/>
            <person name="Amann R."/>
            <person name="Mussmann M."/>
        </authorList>
    </citation>
    <scope>NUCLEOTIDE SEQUENCE [LARGE SCALE GENOMIC DNA]</scope>
    <source>
        <strain evidence="1 2">THI036</strain>
    </source>
</reference>
<proteinExistence type="predicted"/>
<protein>
    <submittedName>
        <fullName evidence="1">Uncharacterized protein</fullName>
    </submittedName>
</protein>
<sequence>MKYFIQGESKINFTKTDFVAEGGEGELYAKGDQIFKIYNDPKKMISVAKIQELARLDKPNIIRPQAVLLDNKDRIVGFSMARVKQSVALPRLFTND</sequence>
<evidence type="ECO:0000313" key="2">
    <source>
        <dbReference type="Proteomes" id="UP000076962"/>
    </source>
</evidence>
<name>A0A176RZ68_9GAMM</name>
<evidence type="ECO:0000313" key="1">
    <source>
        <dbReference type="EMBL" id="OAD21092.1"/>
    </source>
</evidence>
<gene>
    <name evidence="1" type="ORF">THIOM_003154</name>
</gene>
<accession>A0A176RZ68</accession>
<dbReference type="Proteomes" id="UP000076962">
    <property type="component" value="Unassembled WGS sequence"/>
</dbReference>
<keyword evidence="2" id="KW-1185">Reference proteome</keyword>
<dbReference type="AlphaFoldDB" id="A0A176RZ68"/>
<feature type="non-terminal residue" evidence="1">
    <location>
        <position position="96"/>
    </location>
</feature>